<dbReference type="Proteomes" id="UP000316988">
    <property type="component" value="Unassembled WGS sequence"/>
</dbReference>
<dbReference type="GO" id="GO:0042883">
    <property type="term" value="P:cysteine transport"/>
    <property type="evidence" value="ECO:0007669"/>
    <property type="project" value="InterPro"/>
</dbReference>
<organism evidence="10 11">
    <name type="scientific">Aeromicrobium piscarium</name>
    <dbReference type="NCBI Taxonomy" id="2590901"/>
    <lineage>
        <taxon>Bacteria</taxon>
        <taxon>Bacillati</taxon>
        <taxon>Actinomycetota</taxon>
        <taxon>Actinomycetes</taxon>
        <taxon>Propionibacteriales</taxon>
        <taxon>Nocardioidaceae</taxon>
        <taxon>Aeromicrobium</taxon>
    </lineage>
</organism>
<evidence type="ECO:0000313" key="11">
    <source>
        <dbReference type="Proteomes" id="UP000316988"/>
    </source>
</evidence>
<dbReference type="NCBIfam" id="TIGR02857">
    <property type="entry name" value="CydD"/>
    <property type="match status" value="1"/>
</dbReference>
<evidence type="ECO:0000256" key="6">
    <source>
        <dbReference type="ARBA" id="ARBA00023136"/>
    </source>
</evidence>
<dbReference type="InterPro" id="IPR036640">
    <property type="entry name" value="ABC1_TM_sf"/>
</dbReference>
<dbReference type="AlphaFoldDB" id="A0A554SGL4"/>
<dbReference type="InterPro" id="IPR014216">
    <property type="entry name" value="ABC_transptr_CydD"/>
</dbReference>
<accession>A0A554SGL4</accession>
<feature type="transmembrane region" description="Helical" evidence="7">
    <location>
        <begin position="21"/>
        <end position="43"/>
    </location>
</feature>
<gene>
    <name evidence="10" type="primary">cydD</name>
    <name evidence="10" type="ORF">FNM00_03285</name>
</gene>
<evidence type="ECO:0000259" key="9">
    <source>
        <dbReference type="PROSITE" id="PS50929"/>
    </source>
</evidence>
<dbReference type="InterPro" id="IPR011527">
    <property type="entry name" value="ABC1_TM_dom"/>
</dbReference>
<protein>
    <submittedName>
        <fullName evidence="10">Thiol reductant ABC exporter subunit CydD</fullName>
    </submittedName>
</protein>
<evidence type="ECO:0000313" key="10">
    <source>
        <dbReference type="EMBL" id="TSD65463.1"/>
    </source>
</evidence>
<dbReference type="InterPro" id="IPR017871">
    <property type="entry name" value="ABC_transporter-like_CS"/>
</dbReference>
<proteinExistence type="predicted"/>
<feature type="transmembrane region" description="Helical" evidence="7">
    <location>
        <begin position="55"/>
        <end position="76"/>
    </location>
</feature>
<feature type="transmembrane region" description="Helical" evidence="7">
    <location>
        <begin position="132"/>
        <end position="153"/>
    </location>
</feature>
<dbReference type="PROSITE" id="PS50893">
    <property type="entry name" value="ABC_TRANSPORTER_2"/>
    <property type="match status" value="1"/>
</dbReference>
<dbReference type="EMBL" id="VLNT01000002">
    <property type="protein sequence ID" value="TSD65463.1"/>
    <property type="molecule type" value="Genomic_DNA"/>
</dbReference>
<dbReference type="InterPro" id="IPR003593">
    <property type="entry name" value="AAA+_ATPase"/>
</dbReference>
<name>A0A554SGL4_9ACTN</name>
<dbReference type="SUPFAM" id="SSF90123">
    <property type="entry name" value="ABC transporter transmembrane region"/>
    <property type="match status" value="1"/>
</dbReference>
<dbReference type="Gene3D" id="3.40.50.300">
    <property type="entry name" value="P-loop containing nucleotide triphosphate hydrolases"/>
    <property type="match status" value="1"/>
</dbReference>
<feature type="transmembrane region" description="Helical" evidence="7">
    <location>
        <begin position="159"/>
        <end position="178"/>
    </location>
</feature>
<feature type="domain" description="ABC transmembrane type-1" evidence="9">
    <location>
        <begin position="22"/>
        <end position="298"/>
    </location>
</feature>
<dbReference type="CDD" id="cd18584">
    <property type="entry name" value="ABC_6TM_AarD_CydD"/>
    <property type="match status" value="1"/>
</dbReference>
<evidence type="ECO:0000256" key="2">
    <source>
        <dbReference type="ARBA" id="ARBA00022692"/>
    </source>
</evidence>
<keyword evidence="5 7" id="KW-1133">Transmembrane helix</keyword>
<keyword evidence="11" id="KW-1185">Reference proteome</keyword>
<dbReference type="OrthoDB" id="9806127at2"/>
<comment type="subcellular location">
    <subcellularLocation>
        <location evidence="1">Cell membrane</location>
        <topology evidence="1">Multi-pass membrane protein</topology>
    </subcellularLocation>
</comment>
<dbReference type="Pfam" id="PF00664">
    <property type="entry name" value="ABC_membrane"/>
    <property type="match status" value="1"/>
</dbReference>
<dbReference type="GO" id="GO:0016887">
    <property type="term" value="F:ATP hydrolysis activity"/>
    <property type="evidence" value="ECO:0007669"/>
    <property type="project" value="InterPro"/>
</dbReference>
<evidence type="ECO:0000256" key="1">
    <source>
        <dbReference type="ARBA" id="ARBA00004651"/>
    </source>
</evidence>
<dbReference type="CDD" id="cd03228">
    <property type="entry name" value="ABCC_MRP_Like"/>
    <property type="match status" value="1"/>
</dbReference>
<evidence type="ECO:0000259" key="8">
    <source>
        <dbReference type="PROSITE" id="PS50893"/>
    </source>
</evidence>
<dbReference type="SUPFAM" id="SSF52540">
    <property type="entry name" value="P-loop containing nucleoside triphosphate hydrolases"/>
    <property type="match status" value="1"/>
</dbReference>
<comment type="caution">
    <text evidence="10">The sequence shown here is derived from an EMBL/GenBank/DDBJ whole genome shotgun (WGS) entry which is preliminary data.</text>
</comment>
<dbReference type="GO" id="GO:0140359">
    <property type="term" value="F:ABC-type transporter activity"/>
    <property type="evidence" value="ECO:0007669"/>
    <property type="project" value="InterPro"/>
</dbReference>
<keyword evidence="3" id="KW-0547">Nucleotide-binding</keyword>
<dbReference type="PROSITE" id="PS50929">
    <property type="entry name" value="ABC_TM1F"/>
    <property type="match status" value="1"/>
</dbReference>
<dbReference type="Pfam" id="PF00005">
    <property type="entry name" value="ABC_tran"/>
    <property type="match status" value="1"/>
</dbReference>
<keyword evidence="4" id="KW-0067">ATP-binding</keyword>
<sequence>MPTRPLDPRLVRRSATVRRHLAWSVVLGTATAVLVIVVAWMVAEVVARRFDGQAVVALPLGIVSAFVLRAVVAWLHSVVAERASVRVKAELRAEVVGDLLDPRRLGPRPESSRVIALLGPGMDAFDGYIGRFLPQLALAAIVPAAVIAVIAWVDLLSAAIIILTLPLIGVFMALVGLLTRDKVQRRWAAMERLGRHFADVLDGLVVLKIFGRPQERGLREVGDKHRAESMRALRLAFLSSLVLELFSTISVALVAVSVGLRVVEGDMELGPAMLVLLLAPEAYLPVRRVGTLFHDSTEGAEATVEILELLDHERHRGERPPPKEASAVIVEDLEVDYGDRGRPSLFLDRLAIHPGEFVAVTGPSGGGKSTLLAVLLGMIEPKAGAVRVGGTDLAELDIAAWREQIAWVPQVPGLIEGTIGENIALGCPGAARTAVERALADAGLPLAVDRPVREDAADLSAGERRRLAVARALLRVRETGAWLVLLDEPTAGLDAAHEAALIAAIRGLGATVLAVAHRPETIAAADRVVTITPAEAVAA</sequence>
<evidence type="ECO:0000256" key="3">
    <source>
        <dbReference type="ARBA" id="ARBA00022741"/>
    </source>
</evidence>
<dbReference type="InterPro" id="IPR003439">
    <property type="entry name" value="ABC_transporter-like_ATP-bd"/>
</dbReference>
<dbReference type="Gene3D" id="1.20.1560.10">
    <property type="entry name" value="ABC transporter type 1, transmembrane domain"/>
    <property type="match status" value="1"/>
</dbReference>
<reference evidence="10 11" key="1">
    <citation type="submission" date="2019-07" db="EMBL/GenBank/DDBJ databases">
        <authorList>
            <person name="Zhao L.H."/>
        </authorList>
    </citation>
    <scope>NUCLEOTIDE SEQUENCE [LARGE SCALE GENOMIC DNA]</scope>
    <source>
        <strain evidence="10 11">Co35</strain>
    </source>
</reference>
<keyword evidence="6 7" id="KW-0472">Membrane</keyword>
<dbReference type="PROSITE" id="PS00211">
    <property type="entry name" value="ABC_TRANSPORTER_1"/>
    <property type="match status" value="1"/>
</dbReference>
<dbReference type="InterPro" id="IPR039421">
    <property type="entry name" value="Type_1_exporter"/>
</dbReference>
<feature type="transmembrane region" description="Helical" evidence="7">
    <location>
        <begin position="235"/>
        <end position="263"/>
    </location>
</feature>
<keyword evidence="2 7" id="KW-0812">Transmembrane</keyword>
<dbReference type="PANTHER" id="PTHR24221:SF590">
    <property type="entry name" value="COMPONENT LINKED WITH THE ASSEMBLY OF CYTOCHROME' TRANSPORT TRANSMEMBRANE ATP-BINDING PROTEIN ABC TRANSPORTER CYDD-RELATED"/>
    <property type="match status" value="1"/>
</dbReference>
<dbReference type="RefSeq" id="WP_143911586.1">
    <property type="nucleotide sequence ID" value="NZ_VLNT01000002.1"/>
</dbReference>
<evidence type="ECO:0000256" key="4">
    <source>
        <dbReference type="ARBA" id="ARBA00022840"/>
    </source>
</evidence>
<dbReference type="SMART" id="SM00382">
    <property type="entry name" value="AAA"/>
    <property type="match status" value="1"/>
</dbReference>
<dbReference type="PANTHER" id="PTHR24221">
    <property type="entry name" value="ATP-BINDING CASSETTE SUB-FAMILY B"/>
    <property type="match status" value="1"/>
</dbReference>
<dbReference type="GO" id="GO:0005524">
    <property type="term" value="F:ATP binding"/>
    <property type="evidence" value="ECO:0007669"/>
    <property type="project" value="UniProtKB-KW"/>
</dbReference>
<evidence type="ECO:0000256" key="5">
    <source>
        <dbReference type="ARBA" id="ARBA00022989"/>
    </source>
</evidence>
<feature type="domain" description="ABC transporter" evidence="8">
    <location>
        <begin position="328"/>
        <end position="539"/>
    </location>
</feature>
<dbReference type="InterPro" id="IPR027417">
    <property type="entry name" value="P-loop_NTPase"/>
</dbReference>
<evidence type="ECO:0000256" key="7">
    <source>
        <dbReference type="SAM" id="Phobius"/>
    </source>
</evidence>
<dbReference type="GO" id="GO:0005886">
    <property type="term" value="C:plasma membrane"/>
    <property type="evidence" value="ECO:0007669"/>
    <property type="project" value="UniProtKB-SubCell"/>
</dbReference>